<evidence type="ECO:0000313" key="8">
    <source>
        <dbReference type="EMBL" id="CDR34409.1"/>
    </source>
</evidence>
<dbReference type="InterPro" id="IPR008949">
    <property type="entry name" value="Isoprenoid_synthase_dom_sf"/>
</dbReference>
<keyword evidence="3 7" id="KW-0808">Transferase</keyword>
<protein>
    <submittedName>
        <fullName evidence="8">Geranyltranstransferase</fullName>
        <ecNumber evidence="8">2.5.1.10</ecNumber>
    </submittedName>
</protein>
<dbReference type="GO" id="GO:0008299">
    <property type="term" value="P:isoprenoid biosynthetic process"/>
    <property type="evidence" value="ECO:0007669"/>
    <property type="project" value="UniProtKB-KW"/>
</dbReference>
<dbReference type="SFLD" id="SFLDS00005">
    <property type="entry name" value="Isoprenoid_Synthase_Type_I"/>
    <property type="match status" value="1"/>
</dbReference>
<evidence type="ECO:0000256" key="3">
    <source>
        <dbReference type="ARBA" id="ARBA00022679"/>
    </source>
</evidence>
<accession>A0A090E0T5</accession>
<comment type="similarity">
    <text evidence="2 7">Belongs to the FPP/GGPP synthase family.</text>
</comment>
<dbReference type="EMBL" id="CCEJ010000008">
    <property type="protein sequence ID" value="CDR34409.1"/>
    <property type="molecule type" value="Genomic_DNA"/>
</dbReference>
<keyword evidence="6" id="KW-0414">Isoprene biosynthesis</keyword>
<evidence type="ECO:0000256" key="6">
    <source>
        <dbReference type="ARBA" id="ARBA00023229"/>
    </source>
</evidence>
<dbReference type="GO" id="GO:0046872">
    <property type="term" value="F:metal ion binding"/>
    <property type="evidence" value="ECO:0007669"/>
    <property type="project" value="UniProtKB-KW"/>
</dbReference>
<dbReference type="GO" id="GO:0004337">
    <property type="term" value="F:(2E,6E)-farnesyl diphosphate synthase activity"/>
    <property type="evidence" value="ECO:0007669"/>
    <property type="project" value="UniProtKB-EC"/>
</dbReference>
<reference evidence="8" key="1">
    <citation type="submission" date="2013-12" db="EMBL/GenBank/DDBJ databases">
        <authorList>
            <person name="Linke B."/>
        </authorList>
    </citation>
    <scope>NUCLEOTIDE SEQUENCE [LARGE SCALE GENOMIC DNA]</scope>
    <source>
        <strain evidence="8">CRIB-18</strain>
    </source>
</reference>
<dbReference type="PROSITE" id="PS00444">
    <property type="entry name" value="POLYPRENYL_SYNTHASE_2"/>
    <property type="match status" value="1"/>
</dbReference>
<gene>
    <name evidence="8" type="primary">ispA</name>
    <name evidence="8" type="ORF">CSEC_1595</name>
</gene>
<dbReference type="OrthoDB" id="9805316at2"/>
<dbReference type="Gene3D" id="1.10.600.10">
    <property type="entry name" value="Farnesyl Diphosphate Synthase"/>
    <property type="match status" value="1"/>
</dbReference>
<name>A0A090E0T5_9BACT</name>
<dbReference type="Proteomes" id="UP000031552">
    <property type="component" value="Unassembled WGS sequence"/>
</dbReference>
<dbReference type="eggNOG" id="COG0142">
    <property type="taxonomic scope" value="Bacteria"/>
</dbReference>
<dbReference type="AlphaFoldDB" id="A0A090E0T5"/>
<keyword evidence="5" id="KW-0460">Magnesium</keyword>
<organism evidence="8 9">
    <name type="scientific">Candidatus Criblamydia sequanensis CRIB-18</name>
    <dbReference type="NCBI Taxonomy" id="1437425"/>
    <lineage>
        <taxon>Bacteria</taxon>
        <taxon>Pseudomonadati</taxon>
        <taxon>Chlamydiota</taxon>
        <taxon>Chlamydiia</taxon>
        <taxon>Parachlamydiales</taxon>
        <taxon>Candidatus Criblamydiaceae</taxon>
        <taxon>Candidatus Criblamydia</taxon>
    </lineage>
</organism>
<evidence type="ECO:0000256" key="4">
    <source>
        <dbReference type="ARBA" id="ARBA00022723"/>
    </source>
</evidence>
<dbReference type="RefSeq" id="WP_053331915.1">
    <property type="nucleotide sequence ID" value="NZ_CCEJ010000008.1"/>
</dbReference>
<keyword evidence="4" id="KW-0479">Metal-binding</keyword>
<evidence type="ECO:0000256" key="2">
    <source>
        <dbReference type="ARBA" id="ARBA00006706"/>
    </source>
</evidence>
<dbReference type="PANTHER" id="PTHR43281">
    <property type="entry name" value="FARNESYL DIPHOSPHATE SYNTHASE"/>
    <property type="match status" value="1"/>
</dbReference>
<comment type="cofactor">
    <cofactor evidence="1">
        <name>Mg(2+)</name>
        <dbReference type="ChEBI" id="CHEBI:18420"/>
    </cofactor>
</comment>
<evidence type="ECO:0000256" key="7">
    <source>
        <dbReference type="RuleBase" id="RU004466"/>
    </source>
</evidence>
<dbReference type="InterPro" id="IPR000092">
    <property type="entry name" value="Polyprenyl_synt"/>
</dbReference>
<dbReference type="InterPro" id="IPR033749">
    <property type="entry name" value="Polyprenyl_synt_CS"/>
</dbReference>
<proteinExistence type="inferred from homology"/>
<evidence type="ECO:0000256" key="1">
    <source>
        <dbReference type="ARBA" id="ARBA00001946"/>
    </source>
</evidence>
<evidence type="ECO:0000313" key="9">
    <source>
        <dbReference type="Proteomes" id="UP000031552"/>
    </source>
</evidence>
<reference evidence="8" key="2">
    <citation type="submission" date="2014-09" db="EMBL/GenBank/DDBJ databases">
        <title>Criblamydia sequanensis harbors a mega-plasmid encoding arsenite resistance.</title>
        <authorList>
            <person name="Bertelli C."/>
            <person name="Goesmann A."/>
            <person name="Greub G."/>
        </authorList>
    </citation>
    <scope>NUCLEOTIDE SEQUENCE [LARGE SCALE GENOMIC DNA]</scope>
    <source>
        <strain evidence="8">CRIB-18</strain>
    </source>
</reference>
<dbReference type="EC" id="2.5.1.10" evidence="8"/>
<comment type="caution">
    <text evidence="8">The sequence shown here is derived from an EMBL/GenBank/DDBJ whole genome shotgun (WGS) entry which is preliminary data.</text>
</comment>
<keyword evidence="9" id="KW-1185">Reference proteome</keyword>
<dbReference type="PANTHER" id="PTHR43281:SF1">
    <property type="entry name" value="FARNESYL DIPHOSPHATE SYNTHASE"/>
    <property type="match status" value="1"/>
</dbReference>
<dbReference type="Pfam" id="PF00348">
    <property type="entry name" value="polyprenyl_synt"/>
    <property type="match status" value="1"/>
</dbReference>
<dbReference type="STRING" id="1437425.CSEC_1595"/>
<sequence>MECASPTCDRASQLELFFEPYLKTIEKTLGQRLSRLNPDNSLHQAILYSLNSGGKRFRPALVMMIAESLGNGFDVSPSALAIEYFHTATLIADDLPCMDNDDMRRNRPSLHKAFGESTALLASYALIAEGFGLIAENGDVLNSALGDGKTAALEAFKIASYNTGIHGATGGQFFDLYPKELTESSLKEIHHMKTTSLFEIAFAFGWLFGGGNASDIPYVKRLASSFGSAFQIADDFDDFESDAKESRMANKVILLGPDPAFKELEREVSAFNDTLFHLKIESQAFKGIGKYILEWGRAGKNRLLAKS</sequence>
<dbReference type="SUPFAM" id="SSF48576">
    <property type="entry name" value="Terpenoid synthases"/>
    <property type="match status" value="1"/>
</dbReference>
<evidence type="ECO:0000256" key="5">
    <source>
        <dbReference type="ARBA" id="ARBA00022842"/>
    </source>
</evidence>